<evidence type="ECO:0000313" key="1">
    <source>
        <dbReference type="EMBL" id="VDI68864.1"/>
    </source>
</evidence>
<dbReference type="EMBL" id="UYJE01008966">
    <property type="protein sequence ID" value="VDI68864.1"/>
    <property type="molecule type" value="Genomic_DNA"/>
</dbReference>
<dbReference type="PANTHER" id="PTHR15571:SF2">
    <property type="entry name" value="GEM-ASSOCIATED PROTEIN 4"/>
    <property type="match status" value="1"/>
</dbReference>
<dbReference type="GO" id="GO:0006364">
    <property type="term" value="P:rRNA processing"/>
    <property type="evidence" value="ECO:0007669"/>
    <property type="project" value="InterPro"/>
</dbReference>
<keyword evidence="2" id="KW-1185">Reference proteome</keyword>
<dbReference type="PANTHER" id="PTHR15571">
    <property type="entry name" value="GEM-ASSOCIATED PROTEIN 4"/>
    <property type="match status" value="1"/>
</dbReference>
<sequence>MSLYCSEVAVLHSAFALVEKQIGKEKFQTISKENCESPVKIVCKALEEIVHGLEEENTTEEQIQWQEKLHDMLLYKVCQSYDTNQPIIDENSVLDKTDMVTQIFPSFGIAFYTEIIKRCGWTTLFLSRLESLPIEIARDIFKDVLRVSSTDMNDSDITLMLELLDFVLSRLFTKSCDETFLSPFSEESTERSLIVSAIVTTLKHFQDYDLGKFYDNVSNENVIFHILCKKTLLQNFLLQLFLLGVISIPSENFNLNNLKRWFYLNIRGKEINFKDNKYTQPSLKFYKNSNLGKYSKTSQKMVVLDLDLESIQVLQKTFPLEMWTLVVTKLLHLEICKSVLDITQPDSVLTTIQLSKCPLQISMPDNTSDKSKIKSKKINLECSLSNLVAINFHIFSEHKSLTPEDLAILRRSESDIIDFDIETMIWRLEKRQPGFKDCIEELLKNKYTEHWTDSELMKTLHRNLDLLSVDGTLYKMYDIVVELESAVSQEDVLAVSKLVTSAFVRLPTEIRDRHIHDVYQKYRYWPKQDSVSSGEITAAFNKLTSCGPSSKVNDVYKQMLQNPELVLQYLVEQAITSKDQVSIHTEILKSVPSICKTCHHSNNHMTLLVYTLGGYLQTKTLTLKDQKNVLNFIVETCMPEEYLNDSGSLLDPVQFLGTSVLPYINVDNLYANSSPVTACFALEMFIKVVEAIPKMNGLKEEQEKKYIRKIFQKVNFPAVFFCLCELAHECIDLSDKDEFIASQKLKIKENLYALWFHLDNRNYIAEEFLRIEGEWLEKEMTSFDFTVQLLILGYIAPEKLKKTCDNICNDLTQSSDTNIVDILRMNSINETTQTVIRSLFDEVDLQLDPHSTVLALVQVLPSLVDGLWRNCLSFVGSMIYLENLEVRYKVQGQEVYTGYPSVLFIPLTESQLLYEVTTLLQYTDVPQNKLVLNNYLKSYVKFLKEYIVVEDEGKEEEKGFLLSEVFSHVVRGIWWMDDSDSDPCNVLLLDIVCSMEDMFIDSEEKRVLIQNIADCVHFIRNKDTRSMVNKKLKDILKNLYD</sequence>
<dbReference type="GO" id="GO:0000387">
    <property type="term" value="P:spliceosomal snRNP assembly"/>
    <property type="evidence" value="ECO:0007669"/>
    <property type="project" value="InterPro"/>
</dbReference>
<accession>A0A8B6GTW3</accession>
<reference evidence="1" key="1">
    <citation type="submission" date="2018-11" db="EMBL/GenBank/DDBJ databases">
        <authorList>
            <person name="Alioto T."/>
            <person name="Alioto T."/>
        </authorList>
    </citation>
    <scope>NUCLEOTIDE SEQUENCE</scope>
</reference>
<comment type="caution">
    <text evidence="1">The sequence shown here is derived from an EMBL/GenBank/DDBJ whole genome shotgun (WGS) entry which is preliminary data.</text>
</comment>
<proteinExistence type="predicted"/>
<dbReference type="AlphaFoldDB" id="A0A8B6GTW3"/>
<dbReference type="GO" id="GO:0032797">
    <property type="term" value="C:SMN complex"/>
    <property type="evidence" value="ECO:0007669"/>
    <property type="project" value="InterPro"/>
</dbReference>
<dbReference type="Proteomes" id="UP000596742">
    <property type="component" value="Unassembled WGS sequence"/>
</dbReference>
<organism evidence="1 2">
    <name type="scientific">Mytilus galloprovincialis</name>
    <name type="common">Mediterranean mussel</name>
    <dbReference type="NCBI Taxonomy" id="29158"/>
    <lineage>
        <taxon>Eukaryota</taxon>
        <taxon>Metazoa</taxon>
        <taxon>Spiralia</taxon>
        <taxon>Lophotrochozoa</taxon>
        <taxon>Mollusca</taxon>
        <taxon>Bivalvia</taxon>
        <taxon>Autobranchia</taxon>
        <taxon>Pteriomorphia</taxon>
        <taxon>Mytilida</taxon>
        <taxon>Mytiloidea</taxon>
        <taxon>Mytilidae</taxon>
        <taxon>Mytilinae</taxon>
        <taxon>Mytilus</taxon>
    </lineage>
</organism>
<dbReference type="InterPro" id="IPR033265">
    <property type="entry name" value="GEMIN4"/>
</dbReference>
<evidence type="ECO:0000313" key="2">
    <source>
        <dbReference type="Proteomes" id="UP000596742"/>
    </source>
</evidence>
<name>A0A8B6GTW3_MYTGA</name>
<protein>
    <submittedName>
        <fullName evidence="1">Gem associated protein 4</fullName>
    </submittedName>
</protein>
<gene>
    <name evidence="1" type="ORF">MGAL_10B046291</name>
</gene>
<dbReference type="OrthoDB" id="9875414at2759"/>